<protein>
    <submittedName>
        <fullName evidence="2">Uncharacterized protein</fullName>
    </submittedName>
</protein>
<evidence type="ECO:0000313" key="1">
    <source>
        <dbReference type="EMBL" id="KAF7597749.1"/>
    </source>
</evidence>
<dbReference type="AlphaFoldDB" id="A0A272ENU3"/>
<evidence type="ECO:0000313" key="3">
    <source>
        <dbReference type="Proteomes" id="UP000216107"/>
    </source>
</evidence>
<dbReference type="Proteomes" id="UP000623509">
    <property type="component" value="Unassembled WGS sequence"/>
</dbReference>
<reference evidence="1 4" key="1">
    <citation type="submission" date="2016-08" db="EMBL/GenBank/DDBJ databases">
        <title>Candidatus Dactylopiibacterium carminicum genome sequence.</title>
        <authorList>
            <person name="Ramirez-Puebla S.T."/>
            <person name="Ormeno-Orrillo E."/>
            <person name="Vera-Ponce De Leon A."/>
            <person name="Luis L."/>
            <person name="Sanchez-Flores A."/>
            <person name="Monica R."/>
            <person name="Martinez-Romero E."/>
        </authorList>
    </citation>
    <scope>NUCLEOTIDE SEQUENCE [LARGE SCALE GENOMIC DNA]</scope>
    <source>
        <strain evidence="1">END1</strain>
    </source>
</reference>
<comment type="caution">
    <text evidence="2">The sequence shown here is derived from an EMBL/GenBank/DDBJ whole genome shotgun (WGS) entry which is preliminary data.</text>
</comment>
<dbReference type="EMBL" id="MDUX01000097">
    <property type="protein sequence ID" value="KAF7597749.1"/>
    <property type="molecule type" value="Genomic_DNA"/>
</dbReference>
<proteinExistence type="predicted"/>
<dbReference type="Proteomes" id="UP000216107">
    <property type="component" value="Unassembled WGS sequence"/>
</dbReference>
<name>A0A272ENU3_9RHOO</name>
<organism evidence="2 3">
    <name type="scientific">Candidatus Dactylopiibacterium carminicum</name>
    <dbReference type="NCBI Taxonomy" id="857335"/>
    <lineage>
        <taxon>Bacteria</taxon>
        <taxon>Pseudomonadati</taxon>
        <taxon>Pseudomonadota</taxon>
        <taxon>Betaproteobacteria</taxon>
        <taxon>Rhodocyclales</taxon>
        <taxon>Rhodocyclaceae</taxon>
        <taxon>Candidatus Dactylopiibacterium</taxon>
    </lineage>
</organism>
<accession>A0A272ENU3</accession>
<reference evidence="2 3" key="2">
    <citation type="submission" date="2017-07" db="EMBL/GenBank/DDBJ databases">
        <title>Candidatus Dactylopiibacterium carminicum, a nitrogen-fixing symbiont of the cochineal insect Dactylopius coccus and Dactylopius opuntiae (Hemiptera: Coccoidea: Dactylopiidae).</title>
        <authorList>
            <person name="Vera A."/>
        </authorList>
    </citation>
    <scope>NUCLEOTIDE SEQUENCE [LARGE SCALE GENOMIC DNA]</scope>
    <source>
        <strain evidence="2 3">NFDCM</strain>
    </source>
</reference>
<evidence type="ECO:0000313" key="2">
    <source>
        <dbReference type="EMBL" id="PAS91340.1"/>
    </source>
</evidence>
<gene>
    <name evidence="1" type="ORF">BGI27_17115</name>
    <name evidence="2" type="ORF">CGU29_16955</name>
</gene>
<dbReference type="EMBL" id="NMRN01000098">
    <property type="protein sequence ID" value="PAS91340.1"/>
    <property type="molecule type" value="Genomic_DNA"/>
</dbReference>
<evidence type="ECO:0000313" key="4">
    <source>
        <dbReference type="Proteomes" id="UP000623509"/>
    </source>
</evidence>
<sequence>MDHPITPEESRRAREIWAQMDQDMREFVTALVDLGLVEGRRGLAQARIAIHPDRLDTSDGVTPNIPTREEREAIEAARGRNKGGRA</sequence>
<dbReference type="RefSeq" id="WP_095526016.1">
    <property type="nucleotide sequence ID" value="NZ_MDUX01000097.1"/>
</dbReference>
<keyword evidence="4" id="KW-1185">Reference proteome</keyword>